<gene>
    <name evidence="2" type="ORF">FWK35_00023670</name>
</gene>
<keyword evidence="3" id="KW-1185">Reference proteome</keyword>
<sequence length="562" mass="64582">KYIKYIAALTYRILEKDIVSKYNKVGSNTFGQYLGVDGSLPAFYLCGVYSPNSTICSECSDFIDFIYRLRVIFNDGAVNNALSNDSNEDDGLIQQPVYPNIENIIMPLRDENNLEINVLTRLLKKILSKSKNTLKQYFDRRIVDMMFIFKQIKKSRHTGGFGCTFLDMQFVSEKQSGFRSSFKFACEMCNCELIIYSEEKVHSSYIPINEAIVSGTIAAGIGYSQLSELTASLDIPCMSNTTYNIVISKMGDTIHDAALQEMKLAEEEERKFAIETGCFDDDGVPMCTVIADGQWSKRSYKIKYDALSRVLSVRQLKKKSKYFYTKFLYNIILMFVTNQKKNLFIGIRNGYCVICQRAANKKTTVPTRPSEQLVWKVAEGFKRSVEMYGLKFNKLIGDGDFSVTKRLLELMPYGPNLLVEKIECRNYRTTLATMIKNTNYTTTLRNHTKNDQLRFRFAITKALFILKFLGMCKNNRFEAFKLMRKILKLQNAHNSLTNKNINKSRRDALNNKLKIKNTEYCICLESFFVSLNTNLIKLLHSSTQRYSVQCTQIKNVSFIQGD</sequence>
<feature type="non-terminal residue" evidence="2">
    <location>
        <position position="1"/>
    </location>
</feature>
<evidence type="ECO:0000259" key="1">
    <source>
        <dbReference type="Pfam" id="PF20700"/>
    </source>
</evidence>
<organism evidence="2 3">
    <name type="scientific">Aphis craccivora</name>
    <name type="common">Cowpea aphid</name>
    <dbReference type="NCBI Taxonomy" id="307492"/>
    <lineage>
        <taxon>Eukaryota</taxon>
        <taxon>Metazoa</taxon>
        <taxon>Ecdysozoa</taxon>
        <taxon>Arthropoda</taxon>
        <taxon>Hexapoda</taxon>
        <taxon>Insecta</taxon>
        <taxon>Pterygota</taxon>
        <taxon>Neoptera</taxon>
        <taxon>Paraneoptera</taxon>
        <taxon>Hemiptera</taxon>
        <taxon>Sternorrhyncha</taxon>
        <taxon>Aphidomorpha</taxon>
        <taxon>Aphidoidea</taxon>
        <taxon>Aphididae</taxon>
        <taxon>Aphidini</taxon>
        <taxon>Aphis</taxon>
        <taxon>Aphis</taxon>
    </lineage>
</organism>
<reference evidence="2 3" key="1">
    <citation type="submission" date="2019-08" db="EMBL/GenBank/DDBJ databases">
        <title>Whole genome of Aphis craccivora.</title>
        <authorList>
            <person name="Voronova N.V."/>
            <person name="Shulinski R.S."/>
            <person name="Bandarenka Y.V."/>
            <person name="Zhorov D.G."/>
            <person name="Warner D."/>
        </authorList>
    </citation>
    <scope>NUCLEOTIDE SEQUENCE [LARGE SCALE GENOMIC DNA]</scope>
    <source>
        <strain evidence="2">180601</strain>
        <tissue evidence="2">Whole Body</tissue>
    </source>
</reference>
<protein>
    <recommendedName>
        <fullName evidence="1">Mutator-like transposase domain-containing protein</fullName>
    </recommendedName>
</protein>
<feature type="domain" description="Mutator-like transposase" evidence="1">
    <location>
        <begin position="140"/>
        <end position="434"/>
    </location>
</feature>
<accession>A0A6G0VXF6</accession>
<proteinExistence type="predicted"/>
<dbReference type="Pfam" id="PF20700">
    <property type="entry name" value="Mutator"/>
    <property type="match status" value="1"/>
</dbReference>
<dbReference type="InterPro" id="IPR049012">
    <property type="entry name" value="Mutator_transp_dom"/>
</dbReference>
<dbReference type="Proteomes" id="UP000478052">
    <property type="component" value="Unassembled WGS sequence"/>
</dbReference>
<evidence type="ECO:0000313" key="2">
    <source>
        <dbReference type="EMBL" id="KAF0711485.1"/>
    </source>
</evidence>
<dbReference type="AlphaFoldDB" id="A0A6G0VXF6"/>
<dbReference type="OrthoDB" id="6624036at2759"/>
<feature type="non-terminal residue" evidence="2">
    <location>
        <position position="562"/>
    </location>
</feature>
<comment type="caution">
    <text evidence="2">The sequence shown here is derived from an EMBL/GenBank/DDBJ whole genome shotgun (WGS) entry which is preliminary data.</text>
</comment>
<name>A0A6G0VXF6_APHCR</name>
<evidence type="ECO:0000313" key="3">
    <source>
        <dbReference type="Proteomes" id="UP000478052"/>
    </source>
</evidence>
<dbReference type="EMBL" id="VUJU01011236">
    <property type="protein sequence ID" value="KAF0711485.1"/>
    <property type="molecule type" value="Genomic_DNA"/>
</dbReference>